<evidence type="ECO:0000256" key="1">
    <source>
        <dbReference type="SAM" id="MobiDB-lite"/>
    </source>
</evidence>
<feature type="region of interest" description="Disordered" evidence="1">
    <location>
        <begin position="81"/>
        <end position="117"/>
    </location>
</feature>
<keyword evidence="4" id="KW-1185">Reference proteome</keyword>
<feature type="region of interest" description="Disordered" evidence="1">
    <location>
        <begin position="32"/>
        <end position="54"/>
    </location>
</feature>
<proteinExistence type="predicted"/>
<keyword evidence="2" id="KW-0732">Signal</keyword>
<accession>A0ABU3B5N8</accession>
<comment type="caution">
    <text evidence="3">The sequence shown here is derived from an EMBL/GenBank/DDBJ whole genome shotgun (WGS) entry which is preliminary data.</text>
</comment>
<gene>
    <name evidence="3" type="ORF">RM531_03165</name>
</gene>
<feature type="signal peptide" evidence="2">
    <location>
        <begin position="1"/>
        <end position="21"/>
    </location>
</feature>
<dbReference type="EMBL" id="JAVRHY010000002">
    <property type="protein sequence ID" value="MDT0617460.1"/>
    <property type="molecule type" value="Genomic_DNA"/>
</dbReference>
<evidence type="ECO:0008006" key="5">
    <source>
        <dbReference type="Google" id="ProtNLM"/>
    </source>
</evidence>
<dbReference type="Proteomes" id="UP001259982">
    <property type="component" value="Unassembled WGS sequence"/>
</dbReference>
<protein>
    <recommendedName>
        <fullName evidence="5">DUF2946 domain-containing protein</fullName>
    </recommendedName>
</protein>
<evidence type="ECO:0000256" key="2">
    <source>
        <dbReference type="SAM" id="SignalP"/>
    </source>
</evidence>
<dbReference type="RefSeq" id="WP_311657242.1">
    <property type="nucleotide sequence ID" value="NZ_JAVRHY010000002.1"/>
</dbReference>
<sequence>MTRLLLIALCVQLAAANTVTAAPFCVHAQSASETMQSNTADGPHHHLQAQAGPMEADDDCPCHCDVAGHCAASAAGVLNSTGPSPADYEREHSVPPQSRADLLHAHKNPLFRPPSIT</sequence>
<reference evidence="3 4" key="1">
    <citation type="submission" date="2023-09" db="EMBL/GenBank/DDBJ databases">
        <authorList>
            <person name="Rey-Velasco X."/>
        </authorList>
    </citation>
    <scope>NUCLEOTIDE SEQUENCE [LARGE SCALE GENOMIC DNA]</scope>
    <source>
        <strain evidence="3 4">P385</strain>
    </source>
</reference>
<feature type="chain" id="PRO_5047494376" description="DUF2946 domain-containing protein" evidence="2">
    <location>
        <begin position="22"/>
        <end position="117"/>
    </location>
</feature>
<evidence type="ECO:0000313" key="3">
    <source>
        <dbReference type="EMBL" id="MDT0617460.1"/>
    </source>
</evidence>
<evidence type="ECO:0000313" key="4">
    <source>
        <dbReference type="Proteomes" id="UP001259982"/>
    </source>
</evidence>
<organism evidence="3 4">
    <name type="scientific">Spectribacter acetivorans</name>
    <dbReference type="NCBI Taxonomy" id="3075603"/>
    <lineage>
        <taxon>Bacteria</taxon>
        <taxon>Pseudomonadati</taxon>
        <taxon>Pseudomonadota</taxon>
        <taxon>Gammaproteobacteria</taxon>
        <taxon>Salinisphaerales</taxon>
        <taxon>Salinisphaeraceae</taxon>
        <taxon>Spectribacter</taxon>
    </lineage>
</organism>
<name>A0ABU3B5N8_9GAMM</name>